<dbReference type="InterPro" id="IPR019410">
    <property type="entry name" value="Methyltransf_16"/>
</dbReference>
<dbReference type="AlphaFoldDB" id="A0A5M9MIC2"/>
<dbReference type="GO" id="GO:0005737">
    <property type="term" value="C:cytoplasm"/>
    <property type="evidence" value="ECO:0007669"/>
    <property type="project" value="TreeGrafter"/>
</dbReference>
<evidence type="ECO:0008006" key="3">
    <source>
        <dbReference type="Google" id="ProtNLM"/>
    </source>
</evidence>
<dbReference type="SUPFAM" id="SSF53335">
    <property type="entry name" value="S-adenosyl-L-methionine-dependent methyltransferases"/>
    <property type="match status" value="1"/>
</dbReference>
<accession>A0A5M9MIC2</accession>
<dbReference type="GO" id="GO:0008757">
    <property type="term" value="F:S-adenosylmethionine-dependent methyltransferase activity"/>
    <property type="evidence" value="ECO:0007669"/>
    <property type="project" value="UniProtKB-ARBA"/>
</dbReference>
<dbReference type="OrthoDB" id="194386at2759"/>
<dbReference type="PANTHER" id="PTHR14614">
    <property type="entry name" value="HEPATOCELLULAR CARCINOMA-ASSOCIATED ANTIGEN"/>
    <property type="match status" value="1"/>
</dbReference>
<dbReference type="VEuPathDB" id="FungiDB:EYZ11_001795"/>
<dbReference type="EMBL" id="QUQM01000007">
    <property type="protein sequence ID" value="KAA8645576.1"/>
    <property type="molecule type" value="Genomic_DNA"/>
</dbReference>
<evidence type="ECO:0000313" key="2">
    <source>
        <dbReference type="Proteomes" id="UP000324241"/>
    </source>
</evidence>
<dbReference type="Pfam" id="PF10294">
    <property type="entry name" value="Methyltransf_16"/>
    <property type="match status" value="1"/>
</dbReference>
<dbReference type="GeneID" id="54329697"/>
<dbReference type="Gene3D" id="3.40.50.150">
    <property type="entry name" value="Vaccinia Virus protein VP39"/>
    <property type="match status" value="1"/>
</dbReference>
<dbReference type="InterPro" id="IPR029063">
    <property type="entry name" value="SAM-dependent_MTases_sf"/>
</dbReference>
<evidence type="ECO:0000313" key="1">
    <source>
        <dbReference type="EMBL" id="KAA8645576.1"/>
    </source>
</evidence>
<sequence length="375" mass="41391">MSSSSSAPVDQVDLLIRQFHQQVDPALLPLPQGATIIHPALQSAIYESMFNEASVWPLPPIYYQARVLKMILSRIEEAIADPEEDEIHADLIETWTSLISQPKPSTIQQAQQLSYIKYTSPIPPPPTSQPRTVITSESRGLILSGGTTGFRTWEAALHLGTYLSTPAGESIISDKRVIELGAGTGFVSMFCAAHLHPQYILATDREPALIENIRDCARRNQLQKASGSGSTQFGAAIWEWGTPLDIFSEDSHGDNESSATQPVATTGTVPGDKNPRIFDVALGADLIYDVDLIPHLLSTLHDLFDNYRISQFIISATLRNQNTFQTFLSACVEENQFSTDCVPFEPLAPEKQKGFFYSTDVPIRIYRITRSTNPA</sequence>
<dbReference type="Proteomes" id="UP000324241">
    <property type="component" value="Unassembled WGS sequence"/>
</dbReference>
<gene>
    <name evidence="1" type="ORF">ATNIH1004_006995</name>
</gene>
<reference evidence="1 2" key="1">
    <citation type="submission" date="2019-08" db="EMBL/GenBank/DDBJ databases">
        <title>The genome sequence of a newly discovered highly antifungal drug resistant Aspergillus species, Aspergillus tanneri NIH 1004.</title>
        <authorList>
            <person name="Mounaud S."/>
            <person name="Singh I."/>
            <person name="Joardar V."/>
            <person name="Pakala S."/>
            <person name="Pakala S."/>
            <person name="Venepally P."/>
            <person name="Chung J.K."/>
            <person name="Losada L."/>
            <person name="Nierman W.C."/>
        </authorList>
    </citation>
    <scope>NUCLEOTIDE SEQUENCE [LARGE SCALE GENOMIC DNA]</scope>
    <source>
        <strain evidence="1 2">NIH1004</strain>
    </source>
</reference>
<dbReference type="RefSeq" id="XP_033424937.1">
    <property type="nucleotide sequence ID" value="XM_033571622.1"/>
</dbReference>
<organism evidence="1 2">
    <name type="scientific">Aspergillus tanneri</name>
    <dbReference type="NCBI Taxonomy" id="1220188"/>
    <lineage>
        <taxon>Eukaryota</taxon>
        <taxon>Fungi</taxon>
        <taxon>Dikarya</taxon>
        <taxon>Ascomycota</taxon>
        <taxon>Pezizomycotina</taxon>
        <taxon>Eurotiomycetes</taxon>
        <taxon>Eurotiomycetidae</taxon>
        <taxon>Eurotiales</taxon>
        <taxon>Aspergillaceae</taxon>
        <taxon>Aspergillus</taxon>
        <taxon>Aspergillus subgen. Circumdati</taxon>
    </lineage>
</organism>
<proteinExistence type="predicted"/>
<dbReference type="PANTHER" id="PTHR14614:SF130">
    <property type="entry name" value="PROTEIN-LYSINE N-METHYLTRANSFERASE EEF2KMT"/>
    <property type="match status" value="1"/>
</dbReference>
<name>A0A5M9MIC2_9EURO</name>
<comment type="caution">
    <text evidence="1">The sequence shown here is derived from an EMBL/GenBank/DDBJ whole genome shotgun (WGS) entry which is preliminary data.</text>
</comment>
<protein>
    <recommendedName>
        <fullName evidence="3">Methyltransferase-domain-containing protein</fullName>
    </recommendedName>
</protein>